<comment type="caution">
    <text evidence="2">The sequence shown here is derived from an EMBL/GenBank/DDBJ whole genome shotgun (WGS) entry which is preliminary data.</text>
</comment>
<gene>
    <name evidence="2" type="ORF">E1163_29455</name>
</gene>
<dbReference type="EMBL" id="SMLW01000679">
    <property type="protein sequence ID" value="MTI29124.1"/>
    <property type="molecule type" value="Genomic_DNA"/>
</dbReference>
<dbReference type="InterPro" id="IPR046661">
    <property type="entry name" value="DUF6770"/>
</dbReference>
<feature type="signal peptide" evidence="1">
    <location>
        <begin position="1"/>
        <end position="23"/>
    </location>
</feature>
<feature type="chain" id="PRO_5046324626" description="WG repeat-containing protein" evidence="1">
    <location>
        <begin position="24"/>
        <end position="355"/>
    </location>
</feature>
<accession>A0ABW9RXY6</accession>
<organism evidence="2 3">
    <name type="scientific">Fulvivirga kasyanovii</name>
    <dbReference type="NCBI Taxonomy" id="396812"/>
    <lineage>
        <taxon>Bacteria</taxon>
        <taxon>Pseudomonadati</taxon>
        <taxon>Bacteroidota</taxon>
        <taxon>Cytophagia</taxon>
        <taxon>Cytophagales</taxon>
        <taxon>Fulvivirgaceae</taxon>
        <taxon>Fulvivirga</taxon>
    </lineage>
</organism>
<reference evidence="2 3" key="1">
    <citation type="submission" date="2019-02" db="EMBL/GenBank/DDBJ databases">
        <authorList>
            <person name="Goldberg S.R."/>
            <person name="Haltli B.A."/>
            <person name="Correa H."/>
            <person name="Russell K.G."/>
        </authorList>
    </citation>
    <scope>NUCLEOTIDE SEQUENCE [LARGE SCALE GENOMIC DNA]</scope>
    <source>
        <strain evidence="2 3">JCM 16186</strain>
    </source>
</reference>
<evidence type="ECO:0000313" key="3">
    <source>
        <dbReference type="Proteomes" id="UP000798808"/>
    </source>
</evidence>
<protein>
    <recommendedName>
        <fullName evidence="4">WG repeat-containing protein</fullName>
    </recommendedName>
</protein>
<keyword evidence="1" id="KW-0732">Signal</keyword>
<dbReference type="Pfam" id="PF20559">
    <property type="entry name" value="DUF6770"/>
    <property type="match status" value="1"/>
</dbReference>
<evidence type="ECO:0000256" key="1">
    <source>
        <dbReference type="SAM" id="SignalP"/>
    </source>
</evidence>
<evidence type="ECO:0008006" key="4">
    <source>
        <dbReference type="Google" id="ProtNLM"/>
    </source>
</evidence>
<keyword evidence="3" id="KW-1185">Reference proteome</keyword>
<evidence type="ECO:0000313" key="2">
    <source>
        <dbReference type="EMBL" id="MTI29124.1"/>
    </source>
</evidence>
<name>A0ABW9RXY6_9BACT</name>
<dbReference type="Proteomes" id="UP000798808">
    <property type="component" value="Unassembled WGS sequence"/>
</dbReference>
<sequence>MRKLVFLLCMLMTSAAVNFNANAQGRKFDDILSIRLRSSGTIVENNEVRGYFMFYNVDKGAKGKNIYLLRILDENLEDFKTTTIEESKYVTLLESVYNGEAIMLKFIDFKGKRLIFMSYDKNAELVSKTEREADRMELAYYNNVVSTNQEANFLADITGKGFADYAMINSGKGYAINFISSEKGGKNWNKVSTNTKTYESAAYLCNSEDLIFNLVAKRPGRMSTKVEFAVNAYDIETGVKAFETDFKSEKYSAQPLNAYYNKESGLVNIIGIYYEPDVKAIKDNGLGLFNYRIDRQGNIVSEKYLSWAQDFRKFVTVDNDGRVSNDKKNGFIFFHDIIQNPDGSIIAVGEQYKGC</sequence>
<proteinExistence type="predicted"/>